<evidence type="ECO:0008006" key="4">
    <source>
        <dbReference type="Google" id="ProtNLM"/>
    </source>
</evidence>
<feature type="region of interest" description="Disordered" evidence="1">
    <location>
        <begin position="135"/>
        <end position="199"/>
    </location>
</feature>
<dbReference type="Pfam" id="PF15384">
    <property type="entry name" value="PAXX"/>
    <property type="match status" value="1"/>
</dbReference>
<evidence type="ECO:0000313" key="3">
    <source>
        <dbReference type="Proteomes" id="UP000316079"/>
    </source>
</evidence>
<evidence type="ECO:0000256" key="1">
    <source>
        <dbReference type="SAM" id="MobiDB-lite"/>
    </source>
</evidence>
<dbReference type="GO" id="GO:0006303">
    <property type="term" value="P:double-strand break repair via nonhomologous end joining"/>
    <property type="evidence" value="ECO:0007669"/>
    <property type="project" value="InterPro"/>
</dbReference>
<dbReference type="AlphaFoldDB" id="A0A553PW55"/>
<dbReference type="GO" id="GO:0070419">
    <property type="term" value="C:nonhomologous end joining complex"/>
    <property type="evidence" value="ECO:0007669"/>
    <property type="project" value="TreeGrafter"/>
</dbReference>
<dbReference type="Proteomes" id="UP000316079">
    <property type="component" value="Unassembled WGS sequence"/>
</dbReference>
<dbReference type="OrthoDB" id="5969703at2759"/>
<dbReference type="GO" id="GO:0035861">
    <property type="term" value="C:site of double-strand break"/>
    <property type="evidence" value="ECO:0007669"/>
    <property type="project" value="TreeGrafter"/>
</dbReference>
<dbReference type="InterPro" id="IPR054134">
    <property type="entry name" value="PAXX_N"/>
</dbReference>
<dbReference type="STRING" id="623744.A0A553PW55"/>
<comment type="caution">
    <text evidence="2">The sequence shown here is derived from an EMBL/GenBank/DDBJ whole genome shotgun (WGS) entry which is preliminary data.</text>
</comment>
<gene>
    <name evidence="2" type="ORF">DNTS_013383</name>
</gene>
<dbReference type="GO" id="GO:0060090">
    <property type="term" value="F:molecular adaptor activity"/>
    <property type="evidence" value="ECO:0007669"/>
    <property type="project" value="TreeGrafter"/>
</dbReference>
<dbReference type="GO" id="GO:0005634">
    <property type="term" value="C:nucleus"/>
    <property type="evidence" value="ECO:0007669"/>
    <property type="project" value="TreeGrafter"/>
</dbReference>
<dbReference type="EMBL" id="SRMA01026584">
    <property type="protein sequence ID" value="TRY81918.1"/>
    <property type="molecule type" value="Genomic_DNA"/>
</dbReference>
<reference evidence="2 3" key="1">
    <citation type="journal article" date="2019" name="Sci. Data">
        <title>Hybrid genome assembly and annotation of Danionella translucida.</title>
        <authorList>
            <person name="Kadobianskyi M."/>
            <person name="Schulze L."/>
            <person name="Schuelke M."/>
            <person name="Judkewitz B."/>
        </authorList>
    </citation>
    <scope>NUCLEOTIDE SEQUENCE [LARGE SCALE GENOMIC DNA]</scope>
    <source>
        <strain evidence="2 3">Bolton</strain>
    </source>
</reference>
<dbReference type="InterPro" id="IPR027873">
    <property type="entry name" value="PAXX"/>
</dbReference>
<protein>
    <recommendedName>
        <fullName evidence="4">PAXX non-homologous end joining factor</fullName>
    </recommendedName>
</protein>
<keyword evidence="3" id="KW-1185">Reference proteome</keyword>
<dbReference type="CDD" id="cd22286">
    <property type="entry name" value="HD_PAXX_N"/>
    <property type="match status" value="1"/>
</dbReference>
<organism evidence="2 3">
    <name type="scientific">Danionella cerebrum</name>
    <dbReference type="NCBI Taxonomy" id="2873325"/>
    <lineage>
        <taxon>Eukaryota</taxon>
        <taxon>Metazoa</taxon>
        <taxon>Chordata</taxon>
        <taxon>Craniata</taxon>
        <taxon>Vertebrata</taxon>
        <taxon>Euteleostomi</taxon>
        <taxon>Actinopterygii</taxon>
        <taxon>Neopterygii</taxon>
        <taxon>Teleostei</taxon>
        <taxon>Ostariophysi</taxon>
        <taxon>Cypriniformes</taxon>
        <taxon>Danionidae</taxon>
        <taxon>Danioninae</taxon>
        <taxon>Danionella</taxon>
    </lineage>
</organism>
<evidence type="ECO:0000313" key="2">
    <source>
        <dbReference type="EMBL" id="TRY81918.1"/>
    </source>
</evidence>
<name>A0A553PW55_9TELE</name>
<dbReference type="PANTHER" id="PTHR28586:SF1">
    <property type="entry name" value="PROTEIN PAXX"/>
    <property type="match status" value="1"/>
</dbReference>
<proteinExistence type="predicted"/>
<sequence>MEKSILESRSVLCTLLNKKDQLKYVFFTHRREGDINIGFTNGDDVWKTHLSQEVLSQFFKRFSLKSTEDYTFKLKSACKTGCAFIELQENSALLHLGAEASDLSLSFAKLTDSLGRTEVKDLLFKMAESLQQLENQSASSSFSPVKGAQKRNAEFQPKQQHKGPVVAVRKRLPGDSLINPGTKRKKPATGVAFDDADDD</sequence>
<accession>A0A553PW55</accession>
<dbReference type="PANTHER" id="PTHR28586">
    <property type="entry name" value="PROTEIN PAXX"/>
    <property type="match status" value="1"/>
</dbReference>